<gene>
    <name evidence="1" type="ORF">ES332_A13G032700v1</name>
</gene>
<dbReference type="Proteomes" id="UP000322667">
    <property type="component" value="Chromosome A13"/>
</dbReference>
<evidence type="ECO:0000313" key="2">
    <source>
        <dbReference type="Proteomes" id="UP000322667"/>
    </source>
</evidence>
<reference evidence="1 2" key="1">
    <citation type="submission" date="2019-07" db="EMBL/GenBank/DDBJ databases">
        <title>WGS assembly of Gossypium tomentosum.</title>
        <authorList>
            <person name="Chen Z.J."/>
            <person name="Sreedasyam A."/>
            <person name="Ando A."/>
            <person name="Song Q."/>
            <person name="De L."/>
            <person name="Hulse-Kemp A."/>
            <person name="Ding M."/>
            <person name="Ye W."/>
            <person name="Kirkbride R."/>
            <person name="Jenkins J."/>
            <person name="Plott C."/>
            <person name="Lovell J."/>
            <person name="Lin Y.-M."/>
            <person name="Vaughn R."/>
            <person name="Liu B."/>
            <person name="Li W."/>
            <person name="Simpson S."/>
            <person name="Scheffler B."/>
            <person name="Saski C."/>
            <person name="Grover C."/>
            <person name="Hu G."/>
            <person name="Conover J."/>
            <person name="Carlson J."/>
            <person name="Shu S."/>
            <person name="Boston L."/>
            <person name="Williams M."/>
            <person name="Peterson D."/>
            <person name="Mcgee K."/>
            <person name="Jones D."/>
            <person name="Wendel J."/>
            <person name="Stelly D."/>
            <person name="Grimwood J."/>
            <person name="Schmutz J."/>
        </authorList>
    </citation>
    <scope>NUCLEOTIDE SEQUENCE [LARGE SCALE GENOMIC DNA]</scope>
    <source>
        <strain evidence="1">7179.01</strain>
    </source>
</reference>
<name>A0A5D2MFI3_GOSTO</name>
<organism evidence="1 2">
    <name type="scientific">Gossypium tomentosum</name>
    <name type="common">Hawaiian cotton</name>
    <name type="synonym">Gossypium sandvicense</name>
    <dbReference type="NCBI Taxonomy" id="34277"/>
    <lineage>
        <taxon>Eukaryota</taxon>
        <taxon>Viridiplantae</taxon>
        <taxon>Streptophyta</taxon>
        <taxon>Embryophyta</taxon>
        <taxon>Tracheophyta</taxon>
        <taxon>Spermatophyta</taxon>
        <taxon>Magnoliopsida</taxon>
        <taxon>eudicotyledons</taxon>
        <taxon>Gunneridae</taxon>
        <taxon>Pentapetalae</taxon>
        <taxon>rosids</taxon>
        <taxon>malvids</taxon>
        <taxon>Malvales</taxon>
        <taxon>Malvaceae</taxon>
        <taxon>Malvoideae</taxon>
        <taxon>Gossypium</taxon>
    </lineage>
</organism>
<sequence length="44" mass="4597">MSGDRVSRCPLRSRCGPMAGVARIGFFRRQEANGGAEEVNGGSG</sequence>
<proteinExistence type="predicted"/>
<dbReference type="EMBL" id="CM017622">
    <property type="protein sequence ID" value="TYH90180.1"/>
    <property type="molecule type" value="Genomic_DNA"/>
</dbReference>
<accession>A0A5D2MFI3</accession>
<evidence type="ECO:0000313" key="1">
    <source>
        <dbReference type="EMBL" id="TYH90180.1"/>
    </source>
</evidence>
<keyword evidence="2" id="KW-1185">Reference proteome</keyword>
<protein>
    <submittedName>
        <fullName evidence="1">Uncharacterized protein</fullName>
    </submittedName>
</protein>
<dbReference type="AlphaFoldDB" id="A0A5D2MFI3"/>